<evidence type="ECO:0000313" key="2">
    <source>
        <dbReference type="EMBL" id="KAK1437622.1"/>
    </source>
</evidence>
<dbReference type="Proteomes" id="UP001229421">
    <property type="component" value="Unassembled WGS sequence"/>
</dbReference>
<sequence length="170" mass="18456">MSLHLHPSAFNPSSPANQPSPKLYIFQQPPPPSSSSSSSSSSSCLHLHSALHPSNCNRSLHRYGIILGFIPQTVHSISSLLRVSSLEVKKEKSGANRLFRHPTNGLYKLFASLIYPFSSCKVFIQKGNAYIVLNQVASITTGSGAAQKSTYDRKGSWANLGVDHRFGSCV</sequence>
<proteinExistence type="predicted"/>
<comment type="caution">
    <text evidence="2">The sequence shown here is derived from an EMBL/GenBank/DDBJ whole genome shotgun (WGS) entry which is preliminary data.</text>
</comment>
<reference evidence="2" key="1">
    <citation type="journal article" date="2023" name="bioRxiv">
        <title>Improved chromosome-level genome assembly for marigold (Tagetes erecta).</title>
        <authorList>
            <person name="Jiang F."/>
            <person name="Yuan L."/>
            <person name="Wang S."/>
            <person name="Wang H."/>
            <person name="Xu D."/>
            <person name="Wang A."/>
            <person name="Fan W."/>
        </authorList>
    </citation>
    <scope>NUCLEOTIDE SEQUENCE</scope>
    <source>
        <strain evidence="2">WSJ</strain>
        <tissue evidence="2">Leaf</tissue>
    </source>
</reference>
<dbReference type="AlphaFoldDB" id="A0AAD8LFP1"/>
<organism evidence="2 3">
    <name type="scientific">Tagetes erecta</name>
    <name type="common">African marigold</name>
    <dbReference type="NCBI Taxonomy" id="13708"/>
    <lineage>
        <taxon>Eukaryota</taxon>
        <taxon>Viridiplantae</taxon>
        <taxon>Streptophyta</taxon>
        <taxon>Embryophyta</taxon>
        <taxon>Tracheophyta</taxon>
        <taxon>Spermatophyta</taxon>
        <taxon>Magnoliopsida</taxon>
        <taxon>eudicotyledons</taxon>
        <taxon>Gunneridae</taxon>
        <taxon>Pentapetalae</taxon>
        <taxon>asterids</taxon>
        <taxon>campanulids</taxon>
        <taxon>Asterales</taxon>
        <taxon>Asteraceae</taxon>
        <taxon>Asteroideae</taxon>
        <taxon>Heliantheae alliance</taxon>
        <taxon>Tageteae</taxon>
        <taxon>Tagetes</taxon>
    </lineage>
</organism>
<dbReference type="EMBL" id="JAUHHV010000001">
    <property type="protein sequence ID" value="KAK1437622.1"/>
    <property type="molecule type" value="Genomic_DNA"/>
</dbReference>
<feature type="compositionally biased region" description="Polar residues" evidence="1">
    <location>
        <begin position="10"/>
        <end position="20"/>
    </location>
</feature>
<name>A0AAD8LFP1_TARER</name>
<evidence type="ECO:0000256" key="1">
    <source>
        <dbReference type="SAM" id="MobiDB-lite"/>
    </source>
</evidence>
<feature type="region of interest" description="Disordered" evidence="1">
    <location>
        <begin position="1"/>
        <end position="39"/>
    </location>
</feature>
<evidence type="ECO:0000313" key="3">
    <source>
        <dbReference type="Proteomes" id="UP001229421"/>
    </source>
</evidence>
<protein>
    <submittedName>
        <fullName evidence="2">Uncharacterized protein</fullName>
    </submittedName>
</protein>
<gene>
    <name evidence="2" type="ORF">QVD17_03416</name>
</gene>
<keyword evidence="3" id="KW-1185">Reference proteome</keyword>
<accession>A0AAD8LFP1</accession>